<name>A0A9X9LQI1_GULGU</name>
<keyword evidence="3" id="KW-1185">Reference proteome</keyword>
<dbReference type="Proteomes" id="UP000269945">
    <property type="component" value="Unassembled WGS sequence"/>
</dbReference>
<protein>
    <submittedName>
        <fullName evidence="2">Uncharacterized protein</fullName>
    </submittedName>
</protein>
<evidence type="ECO:0000256" key="1">
    <source>
        <dbReference type="SAM" id="MobiDB-lite"/>
    </source>
</evidence>
<dbReference type="AlphaFoldDB" id="A0A9X9LQI1"/>
<feature type="compositionally biased region" description="Gly residues" evidence="1">
    <location>
        <begin position="53"/>
        <end position="64"/>
    </location>
</feature>
<evidence type="ECO:0000313" key="2">
    <source>
        <dbReference type="EMBL" id="VCW79113.1"/>
    </source>
</evidence>
<organism evidence="2 3">
    <name type="scientific">Gulo gulo</name>
    <name type="common">Wolverine</name>
    <name type="synonym">Gluton</name>
    <dbReference type="NCBI Taxonomy" id="48420"/>
    <lineage>
        <taxon>Eukaryota</taxon>
        <taxon>Metazoa</taxon>
        <taxon>Chordata</taxon>
        <taxon>Craniata</taxon>
        <taxon>Vertebrata</taxon>
        <taxon>Euteleostomi</taxon>
        <taxon>Mammalia</taxon>
        <taxon>Eutheria</taxon>
        <taxon>Laurasiatheria</taxon>
        <taxon>Carnivora</taxon>
        <taxon>Caniformia</taxon>
        <taxon>Musteloidea</taxon>
        <taxon>Mustelidae</taxon>
        <taxon>Guloninae</taxon>
        <taxon>Gulo</taxon>
    </lineage>
</organism>
<gene>
    <name evidence="2" type="ORF">BN2614_LOCUS3</name>
</gene>
<proteinExistence type="predicted"/>
<sequence length="102" mass="10943">MKKKQLPVLGVQGNRKSPGTGVNVHSLFRGTEDNRNQADALPGPAPPASCPQGPGGSECGGSSGGEQNLNREHFWTDCPISWRFMSRVLVSRRSKADLNVLT</sequence>
<reference evidence="2 3" key="1">
    <citation type="submission" date="2018-10" db="EMBL/GenBank/DDBJ databases">
        <authorList>
            <person name="Ekblom R."/>
            <person name="Jareborg N."/>
        </authorList>
    </citation>
    <scope>NUCLEOTIDE SEQUENCE [LARGE SCALE GENOMIC DNA]</scope>
    <source>
        <tissue evidence="2">Muscle</tissue>
    </source>
</reference>
<comment type="caution">
    <text evidence="2">The sequence shown here is derived from an EMBL/GenBank/DDBJ whole genome shotgun (WGS) entry which is preliminary data.</text>
</comment>
<feature type="region of interest" description="Disordered" evidence="1">
    <location>
        <begin position="1"/>
        <end position="70"/>
    </location>
</feature>
<evidence type="ECO:0000313" key="3">
    <source>
        <dbReference type="Proteomes" id="UP000269945"/>
    </source>
</evidence>
<dbReference type="EMBL" id="CYRY02011344">
    <property type="protein sequence ID" value="VCW79113.1"/>
    <property type="molecule type" value="Genomic_DNA"/>
</dbReference>
<accession>A0A9X9LQI1</accession>